<evidence type="ECO:0000256" key="2">
    <source>
        <dbReference type="ARBA" id="ARBA00022475"/>
    </source>
</evidence>
<keyword evidence="4 7" id="KW-1133">Transmembrane helix</keyword>
<gene>
    <name evidence="9" type="ORF">XAT740_LOCUS20330</name>
</gene>
<feature type="domain" description="MgtC/SapB/SrpB/YhiD N-terminal" evidence="8">
    <location>
        <begin position="240"/>
        <end position="369"/>
    </location>
</feature>
<evidence type="ECO:0000313" key="9">
    <source>
        <dbReference type="EMBL" id="CAF1139293.1"/>
    </source>
</evidence>
<reference evidence="9" key="1">
    <citation type="submission" date="2021-02" db="EMBL/GenBank/DDBJ databases">
        <authorList>
            <person name="Nowell W R."/>
        </authorList>
    </citation>
    <scope>NUCLEOTIDE SEQUENCE</scope>
</reference>
<dbReference type="EMBL" id="CAJNOR010001417">
    <property type="protein sequence ID" value="CAF1139293.1"/>
    <property type="molecule type" value="Genomic_DNA"/>
</dbReference>
<protein>
    <recommendedName>
        <fullName evidence="8">MgtC/SapB/SrpB/YhiD N-terminal domain-containing protein</fullName>
    </recommendedName>
</protein>
<sequence>MFPSNELPKIVADDTVVPVQSDDEKQTHKKRKFIIPTSNEQLMTLACILFILFIIASAVLIGLVSVFLPRSTDNSSTIETITVTYLFPITSQTSNDLFSNNNSLIANYYLNNNQKNIFKACLQLRLSEDDRTKQMTILSIGNAHILSANDTQTNSTSRRKRRRQILPRIDQVEITLSMQCYPSISKMECRQDIESVLNTKQSLTCTTADETMIATSSSSSTKMKDEQVAQTQHWRQVGQLFLAFGLTSLVGLERQLRGKNAGLRTHSIVGTTSALILQVSKYGFSDIIHEGMVVLDPSRIAAQIISGVSFLGAGLIITRQRAIRGLTTAASVWSAAAIGMAAGCGLWILSLAVTGLHFIILLGFLPLEKRLPVFDKNSPFYLKTHPKEDNEGSNDESDEDAQSL</sequence>
<keyword evidence="5 7" id="KW-0472">Membrane</keyword>
<dbReference type="InterPro" id="IPR003416">
    <property type="entry name" value="MgtC/SapB/SrpB/YhiD_fam"/>
</dbReference>
<feature type="transmembrane region" description="Helical" evidence="7">
    <location>
        <begin position="348"/>
        <end position="367"/>
    </location>
</feature>
<keyword evidence="2" id="KW-1003">Cell membrane</keyword>
<accession>A0A814RW31</accession>
<dbReference type="PRINTS" id="PR01837">
    <property type="entry name" value="MGTCSAPBPROT"/>
</dbReference>
<keyword evidence="3 7" id="KW-0812">Transmembrane</keyword>
<evidence type="ECO:0000256" key="7">
    <source>
        <dbReference type="SAM" id="Phobius"/>
    </source>
</evidence>
<feature type="compositionally biased region" description="Acidic residues" evidence="6">
    <location>
        <begin position="391"/>
        <end position="404"/>
    </location>
</feature>
<name>A0A814RW31_ADIRI</name>
<evidence type="ECO:0000256" key="1">
    <source>
        <dbReference type="ARBA" id="ARBA00004651"/>
    </source>
</evidence>
<dbReference type="Proteomes" id="UP000663828">
    <property type="component" value="Unassembled WGS sequence"/>
</dbReference>
<dbReference type="InterPro" id="IPR049177">
    <property type="entry name" value="MgtC_SapB_SrpB_YhiD_N"/>
</dbReference>
<dbReference type="PANTHER" id="PTHR33778">
    <property type="entry name" value="PROTEIN MGTC"/>
    <property type="match status" value="1"/>
</dbReference>
<feature type="transmembrane region" description="Helical" evidence="7">
    <location>
        <begin position="42"/>
        <end position="68"/>
    </location>
</feature>
<proteinExistence type="predicted"/>
<comment type="caution">
    <text evidence="9">The sequence shown here is derived from an EMBL/GenBank/DDBJ whole genome shotgun (WGS) entry which is preliminary data.</text>
</comment>
<comment type="subcellular location">
    <subcellularLocation>
        <location evidence="1">Cell membrane</location>
        <topology evidence="1">Multi-pass membrane protein</topology>
    </subcellularLocation>
</comment>
<organism evidence="9 10">
    <name type="scientific">Adineta ricciae</name>
    <name type="common">Rotifer</name>
    <dbReference type="NCBI Taxonomy" id="249248"/>
    <lineage>
        <taxon>Eukaryota</taxon>
        <taxon>Metazoa</taxon>
        <taxon>Spiralia</taxon>
        <taxon>Gnathifera</taxon>
        <taxon>Rotifera</taxon>
        <taxon>Eurotatoria</taxon>
        <taxon>Bdelloidea</taxon>
        <taxon>Adinetida</taxon>
        <taxon>Adinetidae</taxon>
        <taxon>Adineta</taxon>
    </lineage>
</organism>
<evidence type="ECO:0000256" key="3">
    <source>
        <dbReference type="ARBA" id="ARBA00022692"/>
    </source>
</evidence>
<feature type="region of interest" description="Disordered" evidence="6">
    <location>
        <begin position="384"/>
        <end position="404"/>
    </location>
</feature>
<dbReference type="Pfam" id="PF02308">
    <property type="entry name" value="MgtC"/>
    <property type="match status" value="1"/>
</dbReference>
<dbReference type="AlphaFoldDB" id="A0A814RW31"/>
<evidence type="ECO:0000256" key="4">
    <source>
        <dbReference type="ARBA" id="ARBA00022989"/>
    </source>
</evidence>
<feature type="transmembrane region" description="Helical" evidence="7">
    <location>
        <begin position="300"/>
        <end position="318"/>
    </location>
</feature>
<keyword evidence="10" id="KW-1185">Reference proteome</keyword>
<evidence type="ECO:0000256" key="5">
    <source>
        <dbReference type="ARBA" id="ARBA00023136"/>
    </source>
</evidence>
<evidence type="ECO:0000313" key="10">
    <source>
        <dbReference type="Proteomes" id="UP000663828"/>
    </source>
</evidence>
<evidence type="ECO:0000259" key="8">
    <source>
        <dbReference type="Pfam" id="PF02308"/>
    </source>
</evidence>
<evidence type="ECO:0000256" key="6">
    <source>
        <dbReference type="SAM" id="MobiDB-lite"/>
    </source>
</evidence>
<dbReference type="GO" id="GO:0005886">
    <property type="term" value="C:plasma membrane"/>
    <property type="evidence" value="ECO:0007669"/>
    <property type="project" value="UniProtKB-SubCell"/>
</dbReference>
<dbReference type="PANTHER" id="PTHR33778:SF1">
    <property type="entry name" value="MAGNESIUM TRANSPORTER YHID-RELATED"/>
    <property type="match status" value="1"/>
</dbReference>